<organism evidence="6 7">
    <name type="scientific">Punica granatum</name>
    <name type="common">Pomegranate</name>
    <dbReference type="NCBI Taxonomy" id="22663"/>
    <lineage>
        <taxon>Eukaryota</taxon>
        <taxon>Viridiplantae</taxon>
        <taxon>Streptophyta</taxon>
        <taxon>Embryophyta</taxon>
        <taxon>Tracheophyta</taxon>
        <taxon>Spermatophyta</taxon>
        <taxon>Magnoliopsida</taxon>
        <taxon>eudicotyledons</taxon>
        <taxon>Gunneridae</taxon>
        <taxon>Pentapetalae</taxon>
        <taxon>rosids</taxon>
        <taxon>malvids</taxon>
        <taxon>Myrtales</taxon>
        <taxon>Lythraceae</taxon>
        <taxon>Punica</taxon>
    </lineage>
</organism>
<feature type="domain" description="SANT" evidence="5">
    <location>
        <begin position="185"/>
        <end position="222"/>
    </location>
</feature>
<accession>A0A218WP00</accession>
<comment type="subcellular location">
    <subcellularLocation>
        <location evidence="1">Nucleus</location>
    </subcellularLocation>
</comment>
<dbReference type="Pfam" id="PF06584">
    <property type="entry name" value="DIRP"/>
    <property type="match status" value="1"/>
</dbReference>
<dbReference type="GO" id="GO:0003677">
    <property type="term" value="F:DNA binding"/>
    <property type="evidence" value="ECO:0007669"/>
    <property type="project" value="TreeGrafter"/>
</dbReference>
<dbReference type="PANTHER" id="PTHR21689">
    <property type="entry name" value="LIN-9"/>
    <property type="match status" value="1"/>
</dbReference>
<feature type="region of interest" description="Disordered" evidence="4">
    <location>
        <begin position="379"/>
        <end position="432"/>
    </location>
</feature>
<feature type="coiled-coil region" evidence="3">
    <location>
        <begin position="997"/>
        <end position="1027"/>
    </location>
</feature>
<dbReference type="PROSITE" id="PS51293">
    <property type="entry name" value="SANT"/>
    <property type="match status" value="1"/>
</dbReference>
<evidence type="ECO:0000259" key="5">
    <source>
        <dbReference type="PROSITE" id="PS51293"/>
    </source>
</evidence>
<dbReference type="SMART" id="SM01135">
    <property type="entry name" value="DIRP"/>
    <property type="match status" value="1"/>
</dbReference>
<evidence type="ECO:0000313" key="6">
    <source>
        <dbReference type="EMBL" id="OWM74100.1"/>
    </source>
</evidence>
<feature type="region of interest" description="Disordered" evidence="4">
    <location>
        <begin position="598"/>
        <end position="675"/>
    </location>
</feature>
<evidence type="ECO:0000256" key="2">
    <source>
        <dbReference type="ARBA" id="ARBA00023242"/>
    </source>
</evidence>
<dbReference type="Gene3D" id="1.20.58.1880">
    <property type="match status" value="1"/>
</dbReference>
<protein>
    <recommendedName>
        <fullName evidence="5">SANT domain-containing protein</fullName>
    </recommendedName>
</protein>
<dbReference type="Proteomes" id="UP000197138">
    <property type="component" value="Unassembled WGS sequence"/>
</dbReference>
<dbReference type="GO" id="GO:0006357">
    <property type="term" value="P:regulation of transcription by RNA polymerase II"/>
    <property type="evidence" value="ECO:0007669"/>
    <property type="project" value="TreeGrafter"/>
</dbReference>
<evidence type="ECO:0000256" key="4">
    <source>
        <dbReference type="SAM" id="MobiDB-lite"/>
    </source>
</evidence>
<feature type="region of interest" description="Disordered" evidence="4">
    <location>
        <begin position="259"/>
        <end position="280"/>
    </location>
</feature>
<feature type="compositionally biased region" description="Polar residues" evidence="4">
    <location>
        <begin position="379"/>
        <end position="394"/>
    </location>
</feature>
<feature type="compositionally biased region" description="Basic and acidic residues" evidence="4">
    <location>
        <begin position="551"/>
        <end position="562"/>
    </location>
</feature>
<name>A0A218WP00_PUNGR</name>
<dbReference type="PANTHER" id="PTHR21689:SF2">
    <property type="entry name" value="PROTEIN LIN-9 HOMOLOG"/>
    <property type="match status" value="1"/>
</dbReference>
<dbReference type="GO" id="GO:0005654">
    <property type="term" value="C:nucleoplasm"/>
    <property type="evidence" value="ECO:0007669"/>
    <property type="project" value="TreeGrafter"/>
</dbReference>
<dbReference type="GO" id="GO:0051726">
    <property type="term" value="P:regulation of cell cycle"/>
    <property type="evidence" value="ECO:0007669"/>
    <property type="project" value="TreeGrafter"/>
</dbReference>
<dbReference type="InterPro" id="IPR001005">
    <property type="entry name" value="SANT/Myb"/>
</dbReference>
<feature type="compositionally biased region" description="Low complexity" evidence="4">
    <location>
        <begin position="643"/>
        <end position="653"/>
    </location>
</feature>
<dbReference type="Pfam" id="PF00249">
    <property type="entry name" value="Myb_DNA-binding"/>
    <property type="match status" value="1"/>
</dbReference>
<keyword evidence="3" id="KW-0175">Coiled coil</keyword>
<dbReference type="InterPro" id="IPR017884">
    <property type="entry name" value="SANT_dom"/>
</dbReference>
<feature type="region of interest" description="Disordered" evidence="4">
    <location>
        <begin position="551"/>
        <end position="572"/>
    </location>
</feature>
<gene>
    <name evidence="6" type="ORF">CDL15_Pgr008411</name>
</gene>
<dbReference type="CDD" id="cd00167">
    <property type="entry name" value="SANT"/>
    <property type="match status" value="1"/>
</dbReference>
<dbReference type="SMART" id="SM00717">
    <property type="entry name" value="SANT"/>
    <property type="match status" value="1"/>
</dbReference>
<keyword evidence="2" id="KW-0539">Nucleus</keyword>
<evidence type="ECO:0000256" key="1">
    <source>
        <dbReference type="ARBA" id="ARBA00004123"/>
    </source>
</evidence>
<dbReference type="InterPro" id="IPR033471">
    <property type="entry name" value="DIRP"/>
</dbReference>
<dbReference type="SUPFAM" id="SSF46689">
    <property type="entry name" value="Homeodomain-like"/>
    <property type="match status" value="1"/>
</dbReference>
<dbReference type="InterPro" id="IPR010561">
    <property type="entry name" value="LIN-9/ALY1"/>
</dbReference>
<dbReference type="GO" id="GO:0006351">
    <property type="term" value="P:DNA-templated transcription"/>
    <property type="evidence" value="ECO:0007669"/>
    <property type="project" value="InterPro"/>
</dbReference>
<evidence type="ECO:0000256" key="3">
    <source>
        <dbReference type="SAM" id="Coils"/>
    </source>
</evidence>
<feature type="compositionally biased region" description="Basic and acidic residues" evidence="4">
    <location>
        <begin position="625"/>
        <end position="641"/>
    </location>
</feature>
<dbReference type="EMBL" id="MTKT01003794">
    <property type="protein sequence ID" value="OWM74100.1"/>
    <property type="molecule type" value="Genomic_DNA"/>
</dbReference>
<reference evidence="7" key="1">
    <citation type="journal article" date="2017" name="Plant J.">
        <title>The pomegranate (Punica granatum L.) genome and the genomics of punicalagin biosynthesis.</title>
        <authorList>
            <person name="Qin G."/>
            <person name="Xu C."/>
            <person name="Ming R."/>
            <person name="Tang H."/>
            <person name="Guyot R."/>
            <person name="Kramer E.M."/>
            <person name="Hu Y."/>
            <person name="Yi X."/>
            <person name="Qi Y."/>
            <person name="Xu X."/>
            <person name="Gao Z."/>
            <person name="Pan H."/>
            <person name="Jian J."/>
            <person name="Tian Y."/>
            <person name="Yue Z."/>
            <person name="Xu Y."/>
        </authorList>
    </citation>
    <scope>NUCLEOTIDE SEQUENCE [LARGE SCALE GENOMIC DNA]</scope>
    <source>
        <strain evidence="7">cv. Dabenzi</strain>
    </source>
</reference>
<comment type="caution">
    <text evidence="6">The sequence shown here is derived from an EMBL/GenBank/DDBJ whole genome shotgun (WGS) entry which is preliminary data.</text>
</comment>
<sequence>MPERYLVSTCPSKTVMMEGIPCRIFSLALSSLGPLAMSSGGTVVGDVEVFNDLETRVEGEGNQLWLLVNIAHGLKGPRQSWIVDGRRWPHHPLYLSLIDCIVIYESWPTVTWLRHEIDFESSLASHGCRRVRALAVVGAGKLPMAPSRKSRSINRRIPFANEVPWEKAEGDANKNCQRKRKLSDMLGPEWSKEELEGFYEAYRKYGKDWKKVAAAIRYRSAEMVEALFSMNRAYLSLPEGTASVVGLVAMMTDHYAMMGRSDNEQDSSDGEGASRKPQKCTRAKLLQNNSKKIDRNLPDLQKLNSDVPSDGCLSLLKKRRSGSETPVVGRRTPRIPVSYSHDRDFGARLCSPNKQAFKQKINANDDYDVAHEVAVALTEASQRGGSPNLSQTPKGKSAKAKASPIRNGNGMHAGSQSSSAKPHDSEFEGGCELSLGSSEGTGIVVLNKGKKQPKKMLEVKESAHYDDIKEACSGTEEGERGNVFKKKLENRVSRTKNARSPSKGLRKKSKKILFGEDRDSTFDALQTLADLSLMMPASTVDSNLPVQIKEEREKTDTVEQSKRKGNLSVPTEFNCPGTSETIKAIGCETNAVDELKEEVHSNAGIPKRKQRSSPFRIPKANASLDSRRTDSQKIEASKTKGESSSQHTSQSRQQKMKKTPECTTSSTDLKMDSNEVHSTSVMNFNKVKRRSNPGLKKNSQRDNKFLENFKRDQLKISTHWFHDTEEKLHHFLSKYQARRWCIFEWFYSAIDYPWFARREFAEYLDHVGLGHVPCLTRVEWGVIRSSLGKPRRFSKHFLEEEREKLVQHRKTVRKHHTSFRSGTLEVLPSDLPQPLFTGQRVIVIHPKSREIHGGYVLTVEHSSCLIQFEQLELGIHWVKDIDCMPLTLLENIPESPARSIHTSKKLNENSSGPCLSAQMKNLMMDQSLELPTTKRQDEMNGLSHSTTSTVEIIKTSKLPEVTLGLSHSENATLLQASNSQASDSEQIQAREADILALSELTRALDKKEAVLLELRRMNDEVSEYQKDGVDCLKDSEPFTKTYAATLLQRGDFGPRVSHIIESSRTKAREMVVAALQAASSLFKDAKGLDGFEEAVDFVNNQLAAQDFLLSNSVLINSESQDQMAASRSPNPGASHGPVLKLTDSLDENSRKIPSELIASCVATLLIIQNCTERQFPPAEVAQIIDSAVKSLKPLCSQNLPIYTEIQKCMGMIRNQILGLIPTS</sequence>
<dbReference type="InterPro" id="IPR009057">
    <property type="entry name" value="Homeodomain-like_sf"/>
</dbReference>
<proteinExistence type="predicted"/>
<evidence type="ECO:0000313" key="7">
    <source>
        <dbReference type="Proteomes" id="UP000197138"/>
    </source>
</evidence>
<dbReference type="AlphaFoldDB" id="A0A218WP00"/>
<dbReference type="GO" id="GO:0017053">
    <property type="term" value="C:transcription repressor complex"/>
    <property type="evidence" value="ECO:0007669"/>
    <property type="project" value="InterPro"/>
</dbReference>